<gene>
    <name evidence="1" type="ORF">DS742_23745</name>
</gene>
<dbReference type="EMBL" id="QOHO01000087">
    <property type="protein sequence ID" value="RFZ76410.1"/>
    <property type="molecule type" value="Genomic_DNA"/>
</dbReference>
<evidence type="ECO:0000313" key="1">
    <source>
        <dbReference type="EMBL" id="RFZ76410.1"/>
    </source>
</evidence>
<proteinExistence type="predicted"/>
<dbReference type="OrthoDB" id="2046554at2"/>
<dbReference type="Proteomes" id="UP000260680">
    <property type="component" value="Unassembled WGS sequence"/>
</dbReference>
<organism evidence="1 2">
    <name type="scientific">Lacrimispora amygdalina</name>
    <dbReference type="NCBI Taxonomy" id="253257"/>
    <lineage>
        <taxon>Bacteria</taxon>
        <taxon>Bacillati</taxon>
        <taxon>Bacillota</taxon>
        <taxon>Clostridia</taxon>
        <taxon>Lachnospirales</taxon>
        <taxon>Lachnospiraceae</taxon>
        <taxon>Lacrimispora</taxon>
    </lineage>
</organism>
<accession>A0A3E2N5Z6</accession>
<protein>
    <recommendedName>
        <fullName evidence="3">Nucleoside 2-deoxyribosyltransferase</fullName>
    </recommendedName>
</protein>
<evidence type="ECO:0000313" key="2">
    <source>
        <dbReference type="Proteomes" id="UP000260680"/>
    </source>
</evidence>
<sequence>MKHVWLCGASEKVSFEESNGWREECVERFENNSKYFRAWNPNDYYNYDERLHKSDTEIIRFCYNKVEQADVILVNLQSIRSSVGSLMEIAWAYLLRKPIIGFLEDDHIDIGGEILPLDLNKECHPWVIECCDRIETGNSAIEDALYYIETYYGGE</sequence>
<comment type="caution">
    <text evidence="1">The sequence shown here is derived from an EMBL/GenBank/DDBJ whole genome shotgun (WGS) entry which is preliminary data.</text>
</comment>
<dbReference type="Gene3D" id="3.40.50.450">
    <property type="match status" value="1"/>
</dbReference>
<dbReference type="InterPro" id="IPR007710">
    <property type="entry name" value="Nucleoside_deoxyribTrfase"/>
</dbReference>
<name>A0A3E2N5Z6_9FIRM</name>
<reference evidence="1 2" key="1">
    <citation type="submission" date="2018-07" db="EMBL/GenBank/DDBJ databases">
        <title>New species, Clostridium PI-S10-A1B.</title>
        <authorList>
            <person name="Krishna G."/>
            <person name="Summeta K."/>
            <person name="Shikha S."/>
            <person name="Prabhu P.B."/>
            <person name="Suresh K."/>
        </authorList>
    </citation>
    <scope>NUCLEOTIDE SEQUENCE [LARGE SCALE GENOMIC DNA]</scope>
    <source>
        <strain evidence="1 2">PI-S10-A1B</strain>
    </source>
</reference>
<dbReference type="SUPFAM" id="SSF52309">
    <property type="entry name" value="N-(deoxy)ribosyltransferase-like"/>
    <property type="match status" value="1"/>
</dbReference>
<dbReference type="AlphaFoldDB" id="A0A3E2N5Z6"/>
<dbReference type="RefSeq" id="WP_117419435.1">
    <property type="nucleotide sequence ID" value="NZ_QOHO01000087.1"/>
</dbReference>
<dbReference type="Pfam" id="PF05014">
    <property type="entry name" value="Nuc_deoxyrib_tr"/>
    <property type="match status" value="1"/>
</dbReference>
<evidence type="ECO:0008006" key="3">
    <source>
        <dbReference type="Google" id="ProtNLM"/>
    </source>
</evidence>